<dbReference type="Ensembl" id="ENSLAFT00000016499.3">
    <property type="protein sequence ID" value="ENSLAFP00000013857.3"/>
    <property type="gene ID" value="ENSLAFG00000016497.3"/>
</dbReference>
<feature type="region of interest" description="Disordered" evidence="1">
    <location>
        <begin position="22"/>
        <end position="53"/>
    </location>
</feature>
<protein>
    <submittedName>
        <fullName evidence="2">Uncharacterized protein</fullName>
    </submittedName>
</protein>
<evidence type="ECO:0000256" key="1">
    <source>
        <dbReference type="SAM" id="MobiDB-lite"/>
    </source>
</evidence>
<dbReference type="STRING" id="9785.ENSLAFP00000013857"/>
<dbReference type="AlphaFoldDB" id="G3TH52"/>
<proteinExistence type="predicted"/>
<reference evidence="2" key="3">
    <citation type="submission" date="2025-09" db="UniProtKB">
        <authorList>
            <consortium name="Ensembl"/>
        </authorList>
    </citation>
    <scope>IDENTIFICATION</scope>
    <source>
        <strain evidence="2">Isolate ISIS603380</strain>
    </source>
</reference>
<organism evidence="2 3">
    <name type="scientific">Loxodonta africana</name>
    <name type="common">African elephant</name>
    <dbReference type="NCBI Taxonomy" id="9785"/>
    <lineage>
        <taxon>Eukaryota</taxon>
        <taxon>Metazoa</taxon>
        <taxon>Chordata</taxon>
        <taxon>Craniata</taxon>
        <taxon>Vertebrata</taxon>
        <taxon>Euteleostomi</taxon>
        <taxon>Mammalia</taxon>
        <taxon>Eutheria</taxon>
        <taxon>Afrotheria</taxon>
        <taxon>Proboscidea</taxon>
        <taxon>Elephantidae</taxon>
        <taxon>Loxodonta</taxon>
    </lineage>
</organism>
<reference evidence="2 3" key="1">
    <citation type="submission" date="2009-06" db="EMBL/GenBank/DDBJ databases">
        <title>The Genome Sequence of Loxodonta africana (African elephant).</title>
        <authorList>
            <person name="Di Palma F."/>
            <person name="Heiman D."/>
            <person name="Young S."/>
            <person name="Johnson J."/>
            <person name="Lander E.S."/>
            <person name="Lindblad-Toh K."/>
        </authorList>
    </citation>
    <scope>NUCLEOTIDE SEQUENCE [LARGE SCALE GENOMIC DNA]</scope>
    <source>
        <strain evidence="2 3">Isolate ISIS603380</strain>
    </source>
</reference>
<reference evidence="2" key="2">
    <citation type="submission" date="2025-08" db="UniProtKB">
        <authorList>
            <consortium name="Ensembl"/>
        </authorList>
    </citation>
    <scope>IDENTIFICATION</scope>
    <source>
        <strain evidence="2">Isolate ISIS603380</strain>
    </source>
</reference>
<sequence length="53" mass="5642">LLGPSDRGDMLNEAFVGLPLAPQGEDTFPDNLPPSGSIHRHTIQQRTLSGSSN</sequence>
<evidence type="ECO:0000313" key="2">
    <source>
        <dbReference type="Ensembl" id="ENSLAFP00000013857.3"/>
    </source>
</evidence>
<name>G3TH52_LOXAF</name>
<dbReference type="HOGENOM" id="CLU_3092620_0_0_1"/>
<accession>G3TH52</accession>
<feature type="compositionally biased region" description="Polar residues" evidence="1">
    <location>
        <begin position="44"/>
        <end position="53"/>
    </location>
</feature>
<evidence type="ECO:0000313" key="3">
    <source>
        <dbReference type="Proteomes" id="UP000007646"/>
    </source>
</evidence>
<keyword evidence="3" id="KW-1185">Reference proteome</keyword>
<dbReference type="InParanoid" id="G3TH52"/>
<dbReference type="Proteomes" id="UP000007646">
    <property type="component" value="Unassembled WGS sequence"/>
</dbReference>